<dbReference type="Pfam" id="PF01850">
    <property type="entry name" value="PIN"/>
    <property type="match status" value="1"/>
</dbReference>
<keyword evidence="3" id="KW-1185">Reference proteome</keyword>
<gene>
    <name evidence="2" type="ORF">SAMN06295955_101750</name>
</gene>
<evidence type="ECO:0000313" key="3">
    <source>
        <dbReference type="Proteomes" id="UP000198339"/>
    </source>
</evidence>
<evidence type="ECO:0000313" key="2">
    <source>
        <dbReference type="EMBL" id="SNS43430.1"/>
    </source>
</evidence>
<dbReference type="RefSeq" id="WP_089214580.1">
    <property type="nucleotide sequence ID" value="NZ_CP076394.1"/>
</dbReference>
<dbReference type="InterPro" id="IPR052919">
    <property type="entry name" value="TA_system_RNase"/>
</dbReference>
<dbReference type="InterPro" id="IPR029060">
    <property type="entry name" value="PIN-like_dom_sf"/>
</dbReference>
<accession>A0A239EF92</accession>
<name>A0A239EF92_9SPHN</name>
<dbReference type="OrthoDB" id="9798990at2"/>
<reference evidence="2 3" key="1">
    <citation type="submission" date="2017-06" db="EMBL/GenBank/DDBJ databases">
        <authorList>
            <person name="Kim H.J."/>
            <person name="Triplett B.A."/>
        </authorList>
    </citation>
    <scope>NUCLEOTIDE SEQUENCE [LARGE SCALE GENOMIC DNA]</scope>
    <source>
        <strain evidence="2 3">DS15</strain>
    </source>
</reference>
<sequence>MRLLLDTHVLLWWLGDNPRLGPEARGRFQRGDDELYASIASLWEIAIKNRTGKIDATASLIAAHLADCAIPVLPVELAHLTLLEQLPLIHRDPFDRMVVAQALALSATVITDDAMIGAYGIPCIAAGK</sequence>
<evidence type="ECO:0000259" key="1">
    <source>
        <dbReference type="Pfam" id="PF01850"/>
    </source>
</evidence>
<feature type="domain" description="PIN" evidence="1">
    <location>
        <begin position="4"/>
        <end position="116"/>
    </location>
</feature>
<dbReference type="Proteomes" id="UP000198339">
    <property type="component" value="Unassembled WGS sequence"/>
</dbReference>
<dbReference type="PANTHER" id="PTHR36173">
    <property type="entry name" value="RIBONUCLEASE VAPC16-RELATED"/>
    <property type="match status" value="1"/>
</dbReference>
<organism evidence="2 3">
    <name type="scientific">Sphingopyxis indica</name>
    <dbReference type="NCBI Taxonomy" id="436663"/>
    <lineage>
        <taxon>Bacteria</taxon>
        <taxon>Pseudomonadati</taxon>
        <taxon>Pseudomonadota</taxon>
        <taxon>Alphaproteobacteria</taxon>
        <taxon>Sphingomonadales</taxon>
        <taxon>Sphingomonadaceae</taxon>
        <taxon>Sphingopyxis</taxon>
    </lineage>
</organism>
<protein>
    <submittedName>
        <fullName evidence="2">PIN domain nuclease, a component of toxin-antitoxin system (PIN domain)</fullName>
    </submittedName>
</protein>
<dbReference type="Gene3D" id="3.40.50.1010">
    <property type="entry name" value="5'-nuclease"/>
    <property type="match status" value="1"/>
</dbReference>
<dbReference type="PANTHER" id="PTHR36173:SF2">
    <property type="entry name" value="RIBONUCLEASE VAPC16"/>
    <property type="match status" value="1"/>
</dbReference>
<dbReference type="SUPFAM" id="SSF88723">
    <property type="entry name" value="PIN domain-like"/>
    <property type="match status" value="1"/>
</dbReference>
<dbReference type="EMBL" id="FZPA01000001">
    <property type="protein sequence ID" value="SNS43430.1"/>
    <property type="molecule type" value="Genomic_DNA"/>
</dbReference>
<proteinExistence type="predicted"/>
<dbReference type="InterPro" id="IPR002716">
    <property type="entry name" value="PIN_dom"/>
</dbReference>
<dbReference type="InterPro" id="IPR041705">
    <property type="entry name" value="PIN_Sll0205"/>
</dbReference>
<dbReference type="CDD" id="cd09872">
    <property type="entry name" value="PIN_Sll0205-like"/>
    <property type="match status" value="1"/>
</dbReference>
<dbReference type="AlphaFoldDB" id="A0A239EF92"/>